<dbReference type="Proteomes" id="UP001497680">
    <property type="component" value="Unassembled WGS sequence"/>
</dbReference>
<sequence>MNGYAVSRASLSHEEKLSLIDDRSLSDVESESARMDLEGRFSSIHWAATAKTYCNGLRLSSWSSAILRTGVFLLPSFLQHRSARDRFRTEKLHPTAYLDGMRGLAALFVFFCHYFYTAFKIAEGWGHDGVNHEIWRLPFVRLLYSGPSMVCIFFVISGYALSLKPLKQARSRSFDGLSQTMTSFIFRRFFRLYLPPFISTFGVLVLLRLGVYEATRDFASDRKYMHNVIEHHPVLEETTRKQLWHWAKEMYDFVHVWGWEKFGGATGYDVHLWTIPVEFRCSMMLFLVMLGTARLRTGVRFLCLAVLMWFVLRSDRWEMLLFLWGMAIAELDLIRGAHEPPNAPQLSPPSPPPLLPLDKPADPASPKKKREPCGYWWTLLSVPALYMMSEPDAGPSGVPGWQLLETFIPEWFSDKYRYYQMIGSIIFVVCAARSPGWQRVFNAPVVQYFGRVSYALYLMHGPVMHTAGFAVQRRVWDRVGTDGSAYNWGMVVASVVNIPLVIWAADVFWRAVDAPTVRFAKWLEVKLSVAE</sequence>
<evidence type="ECO:0000313" key="2">
    <source>
        <dbReference type="Proteomes" id="UP001497680"/>
    </source>
</evidence>
<comment type="caution">
    <text evidence="1">The sequence shown here is derived from an EMBL/GenBank/DDBJ whole genome shotgun (WGS) entry which is preliminary data.</text>
</comment>
<proteinExistence type="predicted"/>
<dbReference type="EMBL" id="MU394290">
    <property type="protein sequence ID" value="KAI6090506.1"/>
    <property type="molecule type" value="Genomic_DNA"/>
</dbReference>
<gene>
    <name evidence="1" type="ORF">F4821DRAFT_19467</name>
</gene>
<reference evidence="1 2" key="1">
    <citation type="journal article" date="2022" name="New Phytol.">
        <title>Ecological generalism drives hyperdiversity of secondary metabolite gene clusters in xylarialean endophytes.</title>
        <authorList>
            <person name="Franco M.E.E."/>
            <person name="Wisecaver J.H."/>
            <person name="Arnold A.E."/>
            <person name="Ju Y.M."/>
            <person name="Slot J.C."/>
            <person name="Ahrendt S."/>
            <person name="Moore L.P."/>
            <person name="Eastman K.E."/>
            <person name="Scott K."/>
            <person name="Konkel Z."/>
            <person name="Mondo S.J."/>
            <person name="Kuo A."/>
            <person name="Hayes R.D."/>
            <person name="Haridas S."/>
            <person name="Andreopoulos B."/>
            <person name="Riley R."/>
            <person name="LaButti K."/>
            <person name="Pangilinan J."/>
            <person name="Lipzen A."/>
            <person name="Amirebrahimi M."/>
            <person name="Yan J."/>
            <person name="Adam C."/>
            <person name="Keymanesh K."/>
            <person name="Ng V."/>
            <person name="Louie K."/>
            <person name="Northen T."/>
            <person name="Drula E."/>
            <person name="Henrissat B."/>
            <person name="Hsieh H.M."/>
            <person name="Youens-Clark K."/>
            <person name="Lutzoni F."/>
            <person name="Miadlikowska J."/>
            <person name="Eastwood D.C."/>
            <person name="Hamelin R.C."/>
            <person name="Grigoriev I.V."/>
            <person name="U'Ren J.M."/>
        </authorList>
    </citation>
    <scope>NUCLEOTIDE SEQUENCE [LARGE SCALE GENOMIC DNA]</scope>
    <source>
        <strain evidence="1 2">ER1909</strain>
    </source>
</reference>
<protein>
    <submittedName>
        <fullName evidence="1">Acyltransferase</fullName>
    </submittedName>
</protein>
<evidence type="ECO:0000313" key="1">
    <source>
        <dbReference type="EMBL" id="KAI6090506.1"/>
    </source>
</evidence>
<keyword evidence="1" id="KW-0808">Transferase</keyword>
<name>A0ACC0DCZ7_9PEZI</name>
<keyword evidence="1" id="KW-0012">Acyltransferase</keyword>
<accession>A0ACC0DCZ7</accession>
<organism evidence="1 2">
    <name type="scientific">Hypoxylon rubiginosum</name>
    <dbReference type="NCBI Taxonomy" id="110542"/>
    <lineage>
        <taxon>Eukaryota</taxon>
        <taxon>Fungi</taxon>
        <taxon>Dikarya</taxon>
        <taxon>Ascomycota</taxon>
        <taxon>Pezizomycotina</taxon>
        <taxon>Sordariomycetes</taxon>
        <taxon>Xylariomycetidae</taxon>
        <taxon>Xylariales</taxon>
        <taxon>Hypoxylaceae</taxon>
        <taxon>Hypoxylon</taxon>
    </lineage>
</organism>
<keyword evidence="2" id="KW-1185">Reference proteome</keyword>